<gene>
    <name evidence="1" type="ORF">O6H91_02G016900</name>
</gene>
<comment type="caution">
    <text evidence="1">The sequence shown here is derived from an EMBL/GenBank/DDBJ whole genome shotgun (WGS) entry which is preliminary data.</text>
</comment>
<name>A0ACC2EDB1_DIPCM</name>
<dbReference type="EMBL" id="CM055093">
    <property type="protein sequence ID" value="KAJ7564427.1"/>
    <property type="molecule type" value="Genomic_DNA"/>
</dbReference>
<reference evidence="2" key="1">
    <citation type="journal article" date="2024" name="Proc. Natl. Acad. Sci. U.S.A.">
        <title>Extraordinary preservation of gene collinearity over three hundred million years revealed in homosporous lycophytes.</title>
        <authorList>
            <person name="Li C."/>
            <person name="Wickell D."/>
            <person name="Kuo L.Y."/>
            <person name="Chen X."/>
            <person name="Nie B."/>
            <person name="Liao X."/>
            <person name="Peng D."/>
            <person name="Ji J."/>
            <person name="Jenkins J."/>
            <person name="Williams M."/>
            <person name="Shu S."/>
            <person name="Plott C."/>
            <person name="Barry K."/>
            <person name="Rajasekar S."/>
            <person name="Grimwood J."/>
            <person name="Han X."/>
            <person name="Sun S."/>
            <person name="Hou Z."/>
            <person name="He W."/>
            <person name="Dai G."/>
            <person name="Sun C."/>
            <person name="Schmutz J."/>
            <person name="Leebens-Mack J.H."/>
            <person name="Li F.W."/>
            <person name="Wang L."/>
        </authorList>
    </citation>
    <scope>NUCLEOTIDE SEQUENCE [LARGE SCALE GENOMIC DNA]</scope>
    <source>
        <strain evidence="2">cv. PW_Plant_1</strain>
    </source>
</reference>
<proteinExistence type="predicted"/>
<organism evidence="1 2">
    <name type="scientific">Diphasiastrum complanatum</name>
    <name type="common">Issler's clubmoss</name>
    <name type="synonym">Lycopodium complanatum</name>
    <dbReference type="NCBI Taxonomy" id="34168"/>
    <lineage>
        <taxon>Eukaryota</taxon>
        <taxon>Viridiplantae</taxon>
        <taxon>Streptophyta</taxon>
        <taxon>Embryophyta</taxon>
        <taxon>Tracheophyta</taxon>
        <taxon>Lycopodiopsida</taxon>
        <taxon>Lycopodiales</taxon>
        <taxon>Lycopodiaceae</taxon>
        <taxon>Lycopodioideae</taxon>
        <taxon>Diphasiastrum</taxon>
    </lineage>
</organism>
<keyword evidence="2" id="KW-1185">Reference proteome</keyword>
<dbReference type="Proteomes" id="UP001162992">
    <property type="component" value="Chromosome 2"/>
</dbReference>
<accession>A0ACC2EDB1</accession>
<sequence>MVAVMGEKGGPEWPANRVRQTFLDFFESKAHAVLESSSVVPLDDPTLLFTNAGMNQFKSIFLGTVDPKSKLAQLKRACDTQKCIRAGGKHNDLDDVGKDTYHHTFFEMLGNWSFGDYFKQEAIGWAWELLTEVYELPKDRLYATYFGGDDKLGLPPDVEARDMWLTLLPNNHVLPFGCKDNFWEMGDTGPCGPCTEIHFDRLGGRDAASLVNNDDPTCLEIWNLVFIQFNREVDGTLKPLPAKHVDTGMGFERLASVLQQKMSNYDTDIFAPIFAEIQKSTGARPYSGKVGVDDVDNVDTAYRVIADHIRTLSFAIADGSQPGNEGREYVLRRILRRAVRYGREVLNAEEGFFSGLVGIVVSIMGECFPELTTNKAKIIEILSEEEASFGRTLVKGIERFKKAISEVKDGKLSGQDAFILWDTFGFPMDLTQLMAEERGVKVDVEGFNQAMEDARNLARSARAKMGGGLLVMEAEATAELQKRGVSPTDDQSKYIWHQVHSSILRAVFGKSGFLEHVSSDEMDEDIGLVLDSSSFYAEQGGQIYDTGLVEGPNGLFEVNNVQVYGGYVLHIGRFISPSGRISVGDKVFARVDYQRRSLVAPNHTCTHLLNYALKTVLGNHVDQKGSLVAPDKLRFDFSHGKPITHVDLEKIESIVAKQIKDEVPVYAKEASLVEAKRIMGLRAVFGEVYPDPVRVVTVGRPVEDLLADPENPQWASISTEFCGGTHISNTREAAAFALISEEGIAKGVRRVTAFTTNAAKEAIRVAESFASHIANVSKLEGLALEKVMSSLKSSLDAAIIPAARKAELRGLLLDLQDRIRKEQKAAAGANLQLAINTAIDVADKKASDGEACCILRIDVGLDTNAIREAVTSVMDRHKDLAVMLFSVDDVSNKVLVYAGVPETVSKRGIVLLEWLRKTLTPINGKGGGGKNGLAQGQGSNAEGVDDAIKLAHAYINEKLRT</sequence>
<protein>
    <submittedName>
        <fullName evidence="1">Uncharacterized protein</fullName>
    </submittedName>
</protein>
<evidence type="ECO:0000313" key="1">
    <source>
        <dbReference type="EMBL" id="KAJ7564427.1"/>
    </source>
</evidence>
<evidence type="ECO:0000313" key="2">
    <source>
        <dbReference type="Proteomes" id="UP001162992"/>
    </source>
</evidence>